<protein>
    <submittedName>
        <fullName evidence="1">Uncharacterized protein</fullName>
    </submittedName>
</protein>
<dbReference type="EMBL" id="FQVG01000037">
    <property type="protein sequence ID" value="SHF13595.1"/>
    <property type="molecule type" value="Genomic_DNA"/>
</dbReference>
<proteinExistence type="predicted"/>
<organism evidence="1 2">
    <name type="scientific">Caloramator proteoclasticus DSM 10124</name>
    <dbReference type="NCBI Taxonomy" id="1121262"/>
    <lineage>
        <taxon>Bacteria</taxon>
        <taxon>Bacillati</taxon>
        <taxon>Bacillota</taxon>
        <taxon>Clostridia</taxon>
        <taxon>Eubacteriales</taxon>
        <taxon>Clostridiaceae</taxon>
        <taxon>Caloramator</taxon>
    </lineage>
</organism>
<accession>A0A1M4Z6I3</accession>
<reference evidence="2" key="1">
    <citation type="submission" date="2016-11" db="EMBL/GenBank/DDBJ databases">
        <authorList>
            <person name="Varghese N."/>
            <person name="Submissions S."/>
        </authorList>
    </citation>
    <scope>NUCLEOTIDE SEQUENCE [LARGE SCALE GENOMIC DNA]</scope>
    <source>
        <strain evidence="2">DSM 10124</strain>
    </source>
</reference>
<evidence type="ECO:0000313" key="2">
    <source>
        <dbReference type="Proteomes" id="UP000184423"/>
    </source>
</evidence>
<dbReference type="RefSeq" id="WP_027307679.1">
    <property type="nucleotide sequence ID" value="NZ_FQVG01000037.1"/>
</dbReference>
<dbReference type="AlphaFoldDB" id="A0A1M4Z6I3"/>
<keyword evidence="2" id="KW-1185">Reference proteome</keyword>
<gene>
    <name evidence="1" type="ORF">SAMN02746091_01840</name>
</gene>
<evidence type="ECO:0000313" key="1">
    <source>
        <dbReference type="EMBL" id="SHF13595.1"/>
    </source>
</evidence>
<dbReference type="Proteomes" id="UP000184423">
    <property type="component" value="Unassembled WGS sequence"/>
</dbReference>
<name>A0A1M4Z6I3_9CLOT</name>
<sequence length="63" mass="7197">MSVDIKERVKLACEIYYFAIKNEDKIPKELVNVAKIICNDTIKAAKTLKVGLNENEMADRILK</sequence>